<organism evidence="7 8">
    <name type="scientific">Zootermopsis nevadensis</name>
    <name type="common">Dampwood termite</name>
    <dbReference type="NCBI Taxonomy" id="136037"/>
    <lineage>
        <taxon>Eukaryota</taxon>
        <taxon>Metazoa</taxon>
        <taxon>Ecdysozoa</taxon>
        <taxon>Arthropoda</taxon>
        <taxon>Hexapoda</taxon>
        <taxon>Insecta</taxon>
        <taxon>Pterygota</taxon>
        <taxon>Neoptera</taxon>
        <taxon>Polyneoptera</taxon>
        <taxon>Dictyoptera</taxon>
        <taxon>Blattodea</taxon>
        <taxon>Blattoidea</taxon>
        <taxon>Termitoidae</taxon>
        <taxon>Termopsidae</taxon>
        <taxon>Zootermopsis</taxon>
    </lineage>
</organism>
<dbReference type="EMBL" id="KK853097">
    <property type="protein sequence ID" value="KDR11437.1"/>
    <property type="molecule type" value="Genomic_DNA"/>
</dbReference>
<dbReference type="Pfam" id="PF14778">
    <property type="entry name" value="ODR4-like"/>
    <property type="match status" value="1"/>
</dbReference>
<evidence type="ECO:0000313" key="7">
    <source>
        <dbReference type="EMBL" id="KDR11437.1"/>
    </source>
</evidence>
<dbReference type="PANTHER" id="PTHR33966">
    <property type="entry name" value="PROTEIN ODR-4 HOMOLOG"/>
    <property type="match status" value="1"/>
</dbReference>
<name>A0A067QRT2_ZOONE</name>
<protein>
    <submittedName>
        <fullName evidence="7">Odr-4-like protein</fullName>
    </submittedName>
</protein>
<sequence length="483" mass="54666">MGRIVIADDNLLPYLIQLAKSDSYVIGLILGQNADQRDYVVHLARTTCLDSKDVKDESAAQPPSKAEHQKPLKSVQDIQEIWVADHAKHVTRMLPGGMWVLGIFVVGPGDVFGDPKAVYKLRAVLLHIKKNLSTSRYLHGDSPSTEKLVLNLCSTTKRYMCKSIDTKNSSSSVHPVEWKFQSKATRWHQLDCHINLDQVFPISLDKQTQSLRSNLQEILGALSENIKSAVCMFDGELRDSSKALDALGKKKPKAGSKGPNSGEITMLTVSLYIPCNTRTEKDNDMQIIECCGEMNFLGILASRVFLHQKATIQEAEQAVKQDIVRSLASRLELHWDSLIQEEHESPQERLTLHEPPRRVLVSLPDSQVTLSDYLFPGEGPSEALTTLQELLDLQVEESDVQTDLEVQIKQISTHSMLSTKGMLQKIRYQRTQIHKTYYSLDWQLQLLYWRCLSRSSSLVTQIKQSDLYSWMVNSNVFLYKTVE</sequence>
<dbReference type="OMA" id="FNEPPRR"/>
<keyword evidence="4" id="KW-1133">Transmembrane helix</keyword>
<evidence type="ECO:0000256" key="4">
    <source>
        <dbReference type="ARBA" id="ARBA00022989"/>
    </source>
</evidence>
<dbReference type="PANTHER" id="PTHR33966:SF1">
    <property type="entry name" value="PROTEIN ODR-4 HOMOLOG"/>
    <property type="match status" value="1"/>
</dbReference>
<gene>
    <name evidence="7" type="ORF">L798_13442</name>
</gene>
<evidence type="ECO:0000313" key="8">
    <source>
        <dbReference type="Proteomes" id="UP000027135"/>
    </source>
</evidence>
<dbReference type="Proteomes" id="UP000027135">
    <property type="component" value="Unassembled WGS sequence"/>
</dbReference>
<evidence type="ECO:0000256" key="5">
    <source>
        <dbReference type="ARBA" id="ARBA00023136"/>
    </source>
</evidence>
<proteinExistence type="inferred from homology"/>
<dbReference type="GO" id="GO:0016020">
    <property type="term" value="C:membrane"/>
    <property type="evidence" value="ECO:0007669"/>
    <property type="project" value="UniProtKB-SubCell"/>
</dbReference>
<dbReference type="GO" id="GO:0012505">
    <property type="term" value="C:endomembrane system"/>
    <property type="evidence" value="ECO:0007669"/>
    <property type="project" value="TreeGrafter"/>
</dbReference>
<dbReference type="InterPro" id="IPR029454">
    <property type="entry name" value="ODR-4-like"/>
</dbReference>
<dbReference type="InParanoid" id="A0A067QRT2"/>
<evidence type="ECO:0000256" key="1">
    <source>
        <dbReference type="ARBA" id="ARBA00004370"/>
    </source>
</evidence>
<evidence type="ECO:0000256" key="6">
    <source>
        <dbReference type="SAM" id="MobiDB-lite"/>
    </source>
</evidence>
<dbReference type="eggNOG" id="KOG4703">
    <property type="taxonomic scope" value="Eukaryota"/>
</dbReference>
<accession>A0A067QRT2</accession>
<evidence type="ECO:0000256" key="2">
    <source>
        <dbReference type="ARBA" id="ARBA00010131"/>
    </source>
</evidence>
<keyword evidence="8" id="KW-1185">Reference proteome</keyword>
<keyword evidence="3" id="KW-0812">Transmembrane</keyword>
<comment type="subcellular location">
    <subcellularLocation>
        <location evidence="1">Membrane</location>
    </subcellularLocation>
</comment>
<keyword evidence="5" id="KW-0472">Membrane</keyword>
<feature type="region of interest" description="Disordered" evidence="6">
    <location>
        <begin position="52"/>
        <end position="73"/>
    </location>
</feature>
<dbReference type="STRING" id="136037.A0A067QRT2"/>
<dbReference type="AlphaFoldDB" id="A0A067QRT2"/>
<dbReference type="GO" id="GO:0008104">
    <property type="term" value="P:intracellular protein localization"/>
    <property type="evidence" value="ECO:0007669"/>
    <property type="project" value="TreeGrafter"/>
</dbReference>
<reference evidence="7 8" key="1">
    <citation type="journal article" date="2014" name="Nat. Commun.">
        <title>Molecular traces of alternative social organization in a termite genome.</title>
        <authorList>
            <person name="Terrapon N."/>
            <person name="Li C."/>
            <person name="Robertson H.M."/>
            <person name="Ji L."/>
            <person name="Meng X."/>
            <person name="Booth W."/>
            <person name="Chen Z."/>
            <person name="Childers C.P."/>
            <person name="Glastad K.M."/>
            <person name="Gokhale K."/>
            <person name="Gowin J."/>
            <person name="Gronenberg W."/>
            <person name="Hermansen R.A."/>
            <person name="Hu H."/>
            <person name="Hunt B.G."/>
            <person name="Huylmans A.K."/>
            <person name="Khalil S.M."/>
            <person name="Mitchell R.D."/>
            <person name="Munoz-Torres M.C."/>
            <person name="Mustard J.A."/>
            <person name="Pan H."/>
            <person name="Reese J.T."/>
            <person name="Scharf M.E."/>
            <person name="Sun F."/>
            <person name="Vogel H."/>
            <person name="Xiao J."/>
            <person name="Yang W."/>
            <person name="Yang Z."/>
            <person name="Yang Z."/>
            <person name="Zhou J."/>
            <person name="Zhu J."/>
            <person name="Brent C.S."/>
            <person name="Elsik C.G."/>
            <person name="Goodisman M.A."/>
            <person name="Liberles D.A."/>
            <person name="Roe R.M."/>
            <person name="Vargo E.L."/>
            <person name="Vilcinskas A."/>
            <person name="Wang J."/>
            <person name="Bornberg-Bauer E."/>
            <person name="Korb J."/>
            <person name="Zhang G."/>
            <person name="Liebig J."/>
        </authorList>
    </citation>
    <scope>NUCLEOTIDE SEQUENCE [LARGE SCALE GENOMIC DNA]</scope>
    <source>
        <tissue evidence="7">Whole organism</tissue>
    </source>
</reference>
<evidence type="ECO:0000256" key="3">
    <source>
        <dbReference type="ARBA" id="ARBA00022692"/>
    </source>
</evidence>
<comment type="similarity">
    <text evidence="2">Belongs to the ODR-4 family.</text>
</comment>
<dbReference type="FunCoup" id="A0A067QRT2">
    <property type="interactions" value="1155"/>
</dbReference>